<protein>
    <submittedName>
        <fullName evidence="1">Uncharacterized protein</fullName>
    </submittedName>
</protein>
<proteinExistence type="predicted"/>
<accession>A0A9X9M8R4</accession>
<reference evidence="1 2" key="1">
    <citation type="submission" date="2018-10" db="EMBL/GenBank/DDBJ databases">
        <authorList>
            <person name="Ekblom R."/>
            <person name="Jareborg N."/>
        </authorList>
    </citation>
    <scope>NUCLEOTIDE SEQUENCE [LARGE SCALE GENOMIC DNA]</scope>
    <source>
        <tissue evidence="1">Muscle</tissue>
    </source>
</reference>
<comment type="caution">
    <text evidence="1">The sequence shown here is derived from an EMBL/GenBank/DDBJ whole genome shotgun (WGS) entry which is preliminary data.</text>
</comment>
<organism evidence="1 2">
    <name type="scientific">Gulo gulo</name>
    <name type="common">Wolverine</name>
    <name type="synonym">Gluton</name>
    <dbReference type="NCBI Taxonomy" id="48420"/>
    <lineage>
        <taxon>Eukaryota</taxon>
        <taxon>Metazoa</taxon>
        <taxon>Chordata</taxon>
        <taxon>Craniata</taxon>
        <taxon>Vertebrata</taxon>
        <taxon>Euteleostomi</taxon>
        <taxon>Mammalia</taxon>
        <taxon>Eutheria</taxon>
        <taxon>Laurasiatheria</taxon>
        <taxon>Carnivora</taxon>
        <taxon>Caniformia</taxon>
        <taxon>Musteloidea</taxon>
        <taxon>Mustelidae</taxon>
        <taxon>Guloninae</taxon>
        <taxon>Gulo</taxon>
    </lineage>
</organism>
<name>A0A9X9M8R4_GULGU</name>
<evidence type="ECO:0000313" key="1">
    <source>
        <dbReference type="EMBL" id="VCX39306.1"/>
    </source>
</evidence>
<dbReference type="EMBL" id="CYRY02044394">
    <property type="protein sequence ID" value="VCX39306.1"/>
    <property type="molecule type" value="Genomic_DNA"/>
</dbReference>
<gene>
    <name evidence="1" type="ORF">BN2614_LOCUS1</name>
</gene>
<dbReference type="Proteomes" id="UP000269945">
    <property type="component" value="Unassembled WGS sequence"/>
</dbReference>
<sequence length="11" mass="1113">MPTPLCGRAPA</sequence>
<evidence type="ECO:0000313" key="2">
    <source>
        <dbReference type="Proteomes" id="UP000269945"/>
    </source>
</evidence>
<keyword evidence="2" id="KW-1185">Reference proteome</keyword>